<dbReference type="PANTHER" id="PTHR30121:SF6">
    <property type="entry name" value="SLR6007 PROTEIN"/>
    <property type="match status" value="1"/>
</dbReference>
<proteinExistence type="predicted"/>
<sequence length="725" mass="80369">MTGSIQQRLPGDVKLAAKFYGLFTAKDLVRLGAPILVAFAAVFPADSLTDIGVIVAAVVTGLVLAVVKPAGHSLDQHALNGVRYLTGGRESADPVTDVAETYVETESAVYAVLEVSATNLEMMTAGEQAAIHSLYQDLANMAEWPIHIHSQQRRIDLRRFTNNIRRNSIGVMDSLRTPYLSYVTGLGQHHLVETRHHVILRVPFTDDTTNRLLQRLHGEETNTESGEQRRQDNAVTELNRRAAKLTSQLGATDIEAHRITGTSLRNYTRQFQFPATHGLTRSESEDAPADYQHQKSLHVTDYPSRKPLAWPTELLHTGGLIDITQTIRPQDAGDTATKLSRIQERLDAEIASTREAGRRGTNTYEARHADADWMLNLIADGSDLPHQYGVTVTVHGPTEDTVDATIDRVTTRLRTMQLEYQSSVLTAETAYRVWHPFRRTPNVRTVLMPGQSVAAGFPFDTAAPIASTGVVYGEHGIEGTPVLLDRFTWDAGHVARMGRTGSGKSFATKLELIRAALAYPELCIYVVDPKQEYGDLIEALGGEMHTLQTGADIPVETRFAGFTVAERGERDNTRLLTRVVEELYRATSQDERRTLVYIDEAHNLMQTPHSRSVLSTFIREARDTNTAVTLITQNAADLTEYSEGRAILDNTPGRQFFFHQRVPGHVQDYFGLSNREVQALHNLRTGSDAPFSESLITVPGRLNARVKVKATMAEYRLIAHGRVVS</sequence>
<name>A0A6C0UIK3_9EURY</name>
<dbReference type="RefSeq" id="WP_163487174.1">
    <property type="nucleotide sequence ID" value="NZ_CP048739.1"/>
</dbReference>
<dbReference type="CDD" id="cd01127">
    <property type="entry name" value="TrwB_TraG_TraD_VirD4"/>
    <property type="match status" value="1"/>
</dbReference>
<dbReference type="AlphaFoldDB" id="A0A6C0UIK3"/>
<organism evidence="1 2">
    <name type="scientific">Halogeometricum borinquense</name>
    <dbReference type="NCBI Taxonomy" id="60847"/>
    <lineage>
        <taxon>Archaea</taxon>
        <taxon>Methanobacteriati</taxon>
        <taxon>Methanobacteriota</taxon>
        <taxon>Stenosarchaea group</taxon>
        <taxon>Halobacteria</taxon>
        <taxon>Halobacteriales</taxon>
        <taxon>Haloferacaceae</taxon>
        <taxon>Halogeometricum</taxon>
    </lineage>
</organism>
<dbReference type="InterPro" id="IPR051162">
    <property type="entry name" value="T4SS_component"/>
</dbReference>
<accession>A0A6C0UIK3</accession>
<evidence type="ECO:0000313" key="1">
    <source>
        <dbReference type="EMBL" id="QIB75394.1"/>
    </source>
</evidence>
<dbReference type="Proteomes" id="UP000465846">
    <property type="component" value="Chromosome"/>
</dbReference>
<dbReference type="EMBL" id="CP048739">
    <property type="protein sequence ID" value="QIB75394.1"/>
    <property type="molecule type" value="Genomic_DNA"/>
</dbReference>
<dbReference type="GeneID" id="44080632"/>
<gene>
    <name evidence="1" type="ORF">G3I44_14485</name>
</gene>
<reference evidence="1 2" key="1">
    <citation type="submission" date="2020-02" db="EMBL/GenBank/DDBJ databases">
        <title>Whole genome sequence of Halogeometricum borinquense strain wsp4.</title>
        <authorList>
            <person name="Verma D.K."/>
            <person name="Gopal K."/>
            <person name="Prasad E.S."/>
        </authorList>
    </citation>
    <scope>NUCLEOTIDE SEQUENCE [LARGE SCALE GENOMIC DNA]</scope>
    <source>
        <strain evidence="2">wsp4</strain>
    </source>
</reference>
<dbReference type="SUPFAM" id="SSF52540">
    <property type="entry name" value="P-loop containing nucleoside triphosphate hydrolases"/>
    <property type="match status" value="1"/>
</dbReference>
<evidence type="ECO:0000313" key="2">
    <source>
        <dbReference type="Proteomes" id="UP000465846"/>
    </source>
</evidence>
<protein>
    <submittedName>
        <fullName evidence="1">DUF87 domain-containing protein</fullName>
    </submittedName>
</protein>
<dbReference type="Pfam" id="PF12846">
    <property type="entry name" value="AAA_10"/>
    <property type="match status" value="1"/>
</dbReference>
<dbReference type="InterPro" id="IPR027417">
    <property type="entry name" value="P-loop_NTPase"/>
</dbReference>
<dbReference type="Gene3D" id="3.40.50.300">
    <property type="entry name" value="P-loop containing nucleotide triphosphate hydrolases"/>
    <property type="match status" value="1"/>
</dbReference>
<dbReference type="PANTHER" id="PTHR30121">
    <property type="entry name" value="UNCHARACTERIZED PROTEIN YJGR-RELATED"/>
    <property type="match status" value="1"/>
</dbReference>